<protein>
    <submittedName>
        <fullName evidence="2">Uncharacterized protein</fullName>
    </submittedName>
</protein>
<dbReference type="Gramene" id="Solyc01g034063.1.1">
    <property type="protein sequence ID" value="Solyc01g034063.1.1"/>
    <property type="gene ID" value="Solyc01g034063.1"/>
</dbReference>
<dbReference type="FunCoup" id="A0A3Q7ED87">
    <property type="interactions" value="109"/>
</dbReference>
<dbReference type="AlphaFoldDB" id="A0A3Q7ED87"/>
<organism evidence="2">
    <name type="scientific">Solanum lycopersicum</name>
    <name type="common">Tomato</name>
    <name type="synonym">Lycopersicon esculentum</name>
    <dbReference type="NCBI Taxonomy" id="4081"/>
    <lineage>
        <taxon>Eukaryota</taxon>
        <taxon>Viridiplantae</taxon>
        <taxon>Streptophyta</taxon>
        <taxon>Embryophyta</taxon>
        <taxon>Tracheophyta</taxon>
        <taxon>Spermatophyta</taxon>
        <taxon>Magnoliopsida</taxon>
        <taxon>eudicotyledons</taxon>
        <taxon>Gunneridae</taxon>
        <taxon>Pentapetalae</taxon>
        <taxon>asterids</taxon>
        <taxon>lamiids</taxon>
        <taxon>Solanales</taxon>
        <taxon>Solanaceae</taxon>
        <taxon>Solanoideae</taxon>
        <taxon>Solaneae</taxon>
        <taxon>Solanum</taxon>
        <taxon>Solanum subgen. Lycopersicon</taxon>
    </lineage>
</organism>
<proteinExistence type="predicted"/>
<reference evidence="2" key="1">
    <citation type="journal article" date="2012" name="Nature">
        <title>The tomato genome sequence provides insights into fleshy fruit evolution.</title>
        <authorList>
            <consortium name="Tomato Genome Consortium"/>
        </authorList>
    </citation>
    <scope>NUCLEOTIDE SEQUENCE [LARGE SCALE GENOMIC DNA]</scope>
    <source>
        <strain evidence="2">cv. Heinz 1706</strain>
    </source>
</reference>
<feature type="compositionally biased region" description="Polar residues" evidence="1">
    <location>
        <begin position="1"/>
        <end position="13"/>
    </location>
</feature>
<dbReference type="STRING" id="4081.A0A3Q7ED87"/>
<dbReference type="EnsemblPlants" id="Solyc01g034063.1.1">
    <property type="protein sequence ID" value="Solyc01g034063.1.1"/>
    <property type="gene ID" value="Solyc01g034063.1"/>
</dbReference>
<feature type="region of interest" description="Disordered" evidence="1">
    <location>
        <begin position="1"/>
        <end position="27"/>
    </location>
</feature>
<keyword evidence="3" id="KW-1185">Reference proteome</keyword>
<name>A0A3Q7ED87_SOLLC</name>
<dbReference type="InParanoid" id="A0A3Q7ED87"/>
<evidence type="ECO:0000313" key="3">
    <source>
        <dbReference type="Proteomes" id="UP000004994"/>
    </source>
</evidence>
<dbReference type="OMA" id="FAKTHPC"/>
<sequence length="144" mass="16125">MNPESSNNNSQTNPRKRPLVEEPNNNKQPITLNSMLVAIDHNNLFYTMSKATEKRVIVVIMFDRAARVLFGCSADEFFDFSKTHPFAAASAGNALEGEMLKITLSQPKNGNARHLRVVSVFPMRTGFQPVIQTLRELYRARGGS</sequence>
<dbReference type="Proteomes" id="UP000004994">
    <property type="component" value="Chromosome 1"/>
</dbReference>
<evidence type="ECO:0000313" key="2">
    <source>
        <dbReference type="EnsemblPlants" id="Solyc01g034063.1.1"/>
    </source>
</evidence>
<accession>A0A3Q7ED87</accession>
<reference evidence="2" key="2">
    <citation type="submission" date="2019-01" db="UniProtKB">
        <authorList>
            <consortium name="EnsemblPlants"/>
        </authorList>
    </citation>
    <scope>IDENTIFICATION</scope>
    <source>
        <strain evidence="2">cv. Heinz 1706</strain>
    </source>
</reference>
<evidence type="ECO:0000256" key="1">
    <source>
        <dbReference type="SAM" id="MobiDB-lite"/>
    </source>
</evidence>